<reference evidence="13" key="1">
    <citation type="journal article" date="2019" name="Int. J. Syst. Evol. Microbiol.">
        <title>The Global Catalogue of Microorganisms (GCM) 10K type strain sequencing project: providing services to taxonomists for standard genome sequencing and annotation.</title>
        <authorList>
            <consortium name="The Broad Institute Genomics Platform"/>
            <consortium name="The Broad Institute Genome Sequencing Center for Infectious Disease"/>
            <person name="Wu L."/>
            <person name="Ma J."/>
        </authorList>
    </citation>
    <scope>NUCLEOTIDE SEQUENCE [LARGE SCALE GENOMIC DNA]</scope>
    <source>
        <strain evidence="13">TBRC 1276</strain>
    </source>
</reference>
<evidence type="ECO:0000256" key="1">
    <source>
        <dbReference type="ARBA" id="ARBA00001049"/>
    </source>
</evidence>
<dbReference type="RefSeq" id="WP_379531368.1">
    <property type="nucleotide sequence ID" value="NZ_JBHSBI010000016.1"/>
</dbReference>
<dbReference type="EC" id="2.3.2.2" evidence="9"/>
<dbReference type="Gene3D" id="1.10.246.130">
    <property type="match status" value="1"/>
</dbReference>
<evidence type="ECO:0000256" key="4">
    <source>
        <dbReference type="ARBA" id="ARBA00022679"/>
    </source>
</evidence>
<dbReference type="PANTHER" id="PTHR43199:SF1">
    <property type="entry name" value="GLUTATHIONE HYDROLASE PROENZYME"/>
    <property type="match status" value="1"/>
</dbReference>
<dbReference type="InterPro" id="IPR051792">
    <property type="entry name" value="GGT_bact"/>
</dbReference>
<feature type="region of interest" description="Disordered" evidence="10">
    <location>
        <begin position="361"/>
        <end position="387"/>
    </location>
</feature>
<comment type="catalytic activity">
    <reaction evidence="1 9">
        <text>an S-substituted glutathione + H2O = an S-substituted L-cysteinylglycine + L-glutamate</text>
        <dbReference type="Rhea" id="RHEA:59468"/>
        <dbReference type="ChEBI" id="CHEBI:15377"/>
        <dbReference type="ChEBI" id="CHEBI:29985"/>
        <dbReference type="ChEBI" id="CHEBI:90779"/>
        <dbReference type="ChEBI" id="CHEBI:143103"/>
        <dbReference type="EC" id="3.4.19.13"/>
    </reaction>
</comment>
<evidence type="ECO:0000256" key="9">
    <source>
        <dbReference type="RuleBase" id="RU368036"/>
    </source>
</evidence>
<comment type="caution">
    <text evidence="12">The sequence shown here is derived from an EMBL/GenBank/DDBJ whole genome shotgun (WGS) entry which is preliminary data.</text>
</comment>
<keyword evidence="9" id="KW-0317">Glutathione biosynthesis</keyword>
<dbReference type="GO" id="GO:0103068">
    <property type="term" value="F:leukotriene C4 gamma-glutamyl transferase activity"/>
    <property type="evidence" value="ECO:0007669"/>
    <property type="project" value="UniProtKB-EC"/>
</dbReference>
<keyword evidence="11" id="KW-0732">Signal</keyword>
<dbReference type="NCBIfam" id="TIGR00066">
    <property type="entry name" value="g_glut_trans"/>
    <property type="match status" value="1"/>
</dbReference>
<accession>A0ABV8GFA9</accession>
<comment type="similarity">
    <text evidence="3 9">Belongs to the gamma-glutamyltransferase family.</text>
</comment>
<keyword evidence="5 9" id="KW-0378">Hydrolase</keyword>
<evidence type="ECO:0000256" key="3">
    <source>
        <dbReference type="ARBA" id="ARBA00009381"/>
    </source>
</evidence>
<evidence type="ECO:0000256" key="11">
    <source>
        <dbReference type="SAM" id="SignalP"/>
    </source>
</evidence>
<dbReference type="EC" id="3.4.19.13" evidence="9"/>
<organism evidence="12 13">
    <name type="scientific">Nonomuraea purpurea</name>
    <dbReference type="NCBI Taxonomy" id="1849276"/>
    <lineage>
        <taxon>Bacteria</taxon>
        <taxon>Bacillati</taxon>
        <taxon>Actinomycetota</taxon>
        <taxon>Actinomycetes</taxon>
        <taxon>Streptosporangiales</taxon>
        <taxon>Streptosporangiaceae</taxon>
        <taxon>Nonomuraea</taxon>
    </lineage>
</organism>
<evidence type="ECO:0000256" key="6">
    <source>
        <dbReference type="ARBA" id="ARBA00023145"/>
    </source>
</evidence>
<evidence type="ECO:0000256" key="5">
    <source>
        <dbReference type="ARBA" id="ARBA00022801"/>
    </source>
</evidence>
<evidence type="ECO:0000256" key="7">
    <source>
        <dbReference type="ARBA" id="ARBA00023315"/>
    </source>
</evidence>
<sequence>MRRVIVPAAVVIVSLASAPPALAEPQQKVPVAEGYGGAVATVDLDASKAAISVLRKGGNAMDAAVAAGAVLGVTEPYSAGLAGGGFMVYYDAKRRKVSTIDGRETAPRAMTSTSLEGIPFEEGVTSGLSAGVPGTVANWDLALRKFGTISLKEALKPAIEVASKGFVVDQTFYDQTASNAARFKDIASTAKLYLPNGAPPPVGSTFKNPELAATYRELGKRGPDWLYGGQLGKEIVSTVKRPPLTPGATRNVRPGLMELSDLRAYRALLREPTKVSYNGMDVYGMAPPSSGGSTVGEALNILQALPQVGLHEYLEASRLAFADRGKYVGDIPGVPLAELLSDGFAKERACLVGDRAIAHPAAPGNPDGSYDGCPQPTGESTPVANEGPETTHLVVADRWGNVVAYNLTIEATGGNGIVVPGRGVLLNNELTDFTFGPAPGDPNLPGPGKRPRSSMAPTLVFDGGKPVLAAGSPGGSTIITIVLQILVNRYELGMRLPEALAAPRATQRNTEQTQAEQAFLDRHRAELEAKGHTFALNPEIGAATALEFVGRGRIQAVAEPVRRGGGSAMVVSSSR</sequence>
<dbReference type="PRINTS" id="PR01210">
    <property type="entry name" value="GGTRANSPTASE"/>
</dbReference>
<feature type="chain" id="PRO_5045770199" description="Glutathione hydrolase proenzyme" evidence="11">
    <location>
        <begin position="24"/>
        <end position="575"/>
    </location>
</feature>
<evidence type="ECO:0000256" key="8">
    <source>
        <dbReference type="ARBA" id="ARBA00047417"/>
    </source>
</evidence>
<evidence type="ECO:0000256" key="10">
    <source>
        <dbReference type="SAM" id="MobiDB-lite"/>
    </source>
</evidence>
<keyword evidence="4 9" id="KW-0808">Transferase</keyword>
<comment type="catalytic activity">
    <reaction evidence="2 9">
        <text>glutathione + H2O = L-cysteinylglycine + L-glutamate</text>
        <dbReference type="Rhea" id="RHEA:28807"/>
        <dbReference type="ChEBI" id="CHEBI:15377"/>
        <dbReference type="ChEBI" id="CHEBI:29985"/>
        <dbReference type="ChEBI" id="CHEBI:57925"/>
        <dbReference type="ChEBI" id="CHEBI:61694"/>
        <dbReference type="EC" id="3.4.19.13"/>
    </reaction>
</comment>
<keyword evidence="6 9" id="KW-0865">Zymogen</keyword>
<protein>
    <recommendedName>
        <fullName evidence="9">Glutathione hydrolase proenzyme</fullName>
        <ecNumber evidence="9">2.3.2.2</ecNumber>
        <ecNumber evidence="9">3.4.19.13</ecNumber>
    </recommendedName>
    <component>
        <recommendedName>
            <fullName evidence="9">Glutathione hydrolase large chain</fullName>
        </recommendedName>
    </component>
    <component>
        <recommendedName>
            <fullName evidence="9">Glutathione hydrolase small chain</fullName>
        </recommendedName>
    </component>
</protein>
<gene>
    <name evidence="12" type="primary">ggt</name>
    <name evidence="12" type="ORF">ACFOY2_29570</name>
</gene>
<evidence type="ECO:0000313" key="13">
    <source>
        <dbReference type="Proteomes" id="UP001595851"/>
    </source>
</evidence>
<dbReference type="InterPro" id="IPR043137">
    <property type="entry name" value="GGT_ssub_C"/>
</dbReference>
<name>A0ABV8GFA9_9ACTN</name>
<evidence type="ECO:0000256" key="2">
    <source>
        <dbReference type="ARBA" id="ARBA00001089"/>
    </source>
</evidence>
<feature type="signal peptide" evidence="11">
    <location>
        <begin position="1"/>
        <end position="23"/>
    </location>
</feature>
<comment type="pathway">
    <text evidence="9">Sulfur metabolism; glutathione metabolism.</text>
</comment>
<proteinExistence type="inferred from homology"/>
<dbReference type="SUPFAM" id="SSF56235">
    <property type="entry name" value="N-terminal nucleophile aminohydrolases (Ntn hydrolases)"/>
    <property type="match status" value="1"/>
</dbReference>
<dbReference type="InterPro" id="IPR000101">
    <property type="entry name" value="GGT_peptidase"/>
</dbReference>
<dbReference type="InterPro" id="IPR029055">
    <property type="entry name" value="Ntn_hydrolases_N"/>
</dbReference>
<comment type="catalytic activity">
    <reaction evidence="8 9">
        <text>an N-terminal (5-L-glutamyl)-[peptide] + an alpha-amino acid = 5-L-glutamyl amino acid + an N-terminal L-alpha-aminoacyl-[peptide]</text>
        <dbReference type="Rhea" id="RHEA:23904"/>
        <dbReference type="Rhea" id="RHEA-COMP:9780"/>
        <dbReference type="Rhea" id="RHEA-COMP:9795"/>
        <dbReference type="ChEBI" id="CHEBI:77644"/>
        <dbReference type="ChEBI" id="CHEBI:78597"/>
        <dbReference type="ChEBI" id="CHEBI:78599"/>
        <dbReference type="ChEBI" id="CHEBI:78608"/>
        <dbReference type="EC" id="2.3.2.2"/>
    </reaction>
</comment>
<dbReference type="PANTHER" id="PTHR43199">
    <property type="entry name" value="GLUTATHIONE HYDROLASE"/>
    <property type="match status" value="1"/>
</dbReference>
<evidence type="ECO:0000313" key="12">
    <source>
        <dbReference type="EMBL" id="MFC4011411.1"/>
    </source>
</evidence>
<keyword evidence="13" id="KW-1185">Reference proteome</keyword>
<keyword evidence="7 9" id="KW-0012">Acyltransferase</keyword>
<dbReference type="EMBL" id="JBHSBI010000016">
    <property type="protein sequence ID" value="MFC4011411.1"/>
    <property type="molecule type" value="Genomic_DNA"/>
</dbReference>
<dbReference type="Gene3D" id="3.60.20.40">
    <property type="match status" value="1"/>
</dbReference>
<dbReference type="InterPro" id="IPR043138">
    <property type="entry name" value="GGT_lsub"/>
</dbReference>
<comment type="PTM">
    <text evidence="9">Cleaved by autocatalysis into a large and a small subunit.</text>
</comment>
<dbReference type="Pfam" id="PF01019">
    <property type="entry name" value="G_glu_transpept"/>
    <property type="match status" value="1"/>
</dbReference>
<comment type="subunit">
    <text evidence="9">This enzyme consists of two polypeptide chains, which are synthesized in precursor form from a single polypeptide.</text>
</comment>
<dbReference type="Proteomes" id="UP001595851">
    <property type="component" value="Unassembled WGS sequence"/>
</dbReference>